<dbReference type="PANTHER" id="PTHR21715">
    <property type="entry name" value="RH04127P"/>
    <property type="match status" value="1"/>
</dbReference>
<dbReference type="Gene3D" id="3.30.1470.10">
    <property type="entry name" value="Photosystem I PsaD, reaction center subunit II"/>
    <property type="match status" value="1"/>
</dbReference>
<feature type="compositionally biased region" description="Acidic residues" evidence="2">
    <location>
        <begin position="126"/>
        <end position="136"/>
    </location>
</feature>
<feature type="compositionally biased region" description="Low complexity" evidence="2">
    <location>
        <begin position="461"/>
        <end position="475"/>
    </location>
</feature>
<feature type="compositionally biased region" description="Basic and acidic residues" evidence="2">
    <location>
        <begin position="630"/>
        <end position="643"/>
    </location>
</feature>
<feature type="compositionally biased region" description="Basic and acidic residues" evidence="2">
    <location>
        <begin position="514"/>
        <end position="534"/>
    </location>
</feature>
<keyword evidence="5" id="KW-1185">Reference proteome</keyword>
<protein>
    <recommendedName>
        <fullName evidence="3">WW domain-containing protein</fullName>
    </recommendedName>
</protein>
<dbReference type="InterPro" id="IPR053233">
    <property type="entry name" value="ABRA-related"/>
</dbReference>
<dbReference type="PANTHER" id="PTHR21715:SF0">
    <property type="entry name" value="RH04127P"/>
    <property type="match status" value="1"/>
</dbReference>
<dbReference type="Pfam" id="PF00397">
    <property type="entry name" value="WW"/>
    <property type="match status" value="1"/>
</dbReference>
<name>A0AAD5LVP4_PYTIN</name>
<feature type="compositionally biased region" description="Polar residues" evidence="2">
    <location>
        <begin position="535"/>
        <end position="552"/>
    </location>
</feature>
<feature type="region of interest" description="Disordered" evidence="2">
    <location>
        <begin position="440"/>
        <end position="475"/>
    </location>
</feature>
<accession>A0AAD5LVP4</accession>
<dbReference type="AlphaFoldDB" id="A0AAD5LVP4"/>
<feature type="domain" description="WW" evidence="3">
    <location>
        <begin position="39"/>
        <end position="72"/>
    </location>
</feature>
<feature type="coiled-coil region" evidence="1">
    <location>
        <begin position="683"/>
        <end position="713"/>
    </location>
</feature>
<evidence type="ECO:0000313" key="5">
    <source>
        <dbReference type="Proteomes" id="UP001209570"/>
    </source>
</evidence>
<dbReference type="PROSITE" id="PS50020">
    <property type="entry name" value="WW_DOMAIN_2"/>
    <property type="match status" value="1"/>
</dbReference>
<dbReference type="Proteomes" id="UP001209570">
    <property type="component" value="Unassembled WGS sequence"/>
</dbReference>
<feature type="compositionally biased region" description="Basic and acidic residues" evidence="2">
    <location>
        <begin position="555"/>
        <end position="565"/>
    </location>
</feature>
<feature type="region of interest" description="Disordered" evidence="2">
    <location>
        <begin position="1132"/>
        <end position="1209"/>
    </location>
</feature>
<dbReference type="SMART" id="SM00456">
    <property type="entry name" value="WW"/>
    <property type="match status" value="1"/>
</dbReference>
<feature type="compositionally biased region" description="Low complexity" evidence="2">
    <location>
        <begin position="166"/>
        <end position="189"/>
    </location>
</feature>
<feature type="compositionally biased region" description="Low complexity" evidence="2">
    <location>
        <begin position="1187"/>
        <end position="1199"/>
    </location>
</feature>
<evidence type="ECO:0000256" key="2">
    <source>
        <dbReference type="SAM" id="MobiDB-lite"/>
    </source>
</evidence>
<feature type="compositionally biased region" description="Basic and acidic residues" evidence="2">
    <location>
        <begin position="592"/>
        <end position="609"/>
    </location>
</feature>
<organism evidence="4 5">
    <name type="scientific">Pythium insidiosum</name>
    <name type="common">Pythiosis disease agent</name>
    <dbReference type="NCBI Taxonomy" id="114742"/>
    <lineage>
        <taxon>Eukaryota</taxon>
        <taxon>Sar</taxon>
        <taxon>Stramenopiles</taxon>
        <taxon>Oomycota</taxon>
        <taxon>Peronosporomycetes</taxon>
        <taxon>Pythiales</taxon>
        <taxon>Pythiaceae</taxon>
        <taxon>Pythium</taxon>
    </lineage>
</organism>
<feature type="region of interest" description="Disordered" evidence="2">
    <location>
        <begin position="86"/>
        <end position="189"/>
    </location>
</feature>
<feature type="region of interest" description="Disordered" evidence="2">
    <location>
        <begin position="592"/>
        <end position="643"/>
    </location>
</feature>
<gene>
    <name evidence="4" type="ORF">P43SY_011469</name>
</gene>
<keyword evidence="1" id="KW-0175">Coiled coil</keyword>
<feature type="compositionally biased region" description="Low complexity" evidence="2">
    <location>
        <begin position="86"/>
        <end position="96"/>
    </location>
</feature>
<feature type="coiled-coil region" evidence="1">
    <location>
        <begin position="870"/>
        <end position="934"/>
    </location>
</feature>
<dbReference type="SUPFAM" id="SSF51045">
    <property type="entry name" value="WW domain"/>
    <property type="match status" value="1"/>
</dbReference>
<feature type="compositionally biased region" description="Low complexity" evidence="2">
    <location>
        <begin position="271"/>
        <end position="320"/>
    </location>
</feature>
<dbReference type="InterPro" id="IPR036020">
    <property type="entry name" value="WW_dom_sf"/>
</dbReference>
<evidence type="ECO:0000313" key="4">
    <source>
        <dbReference type="EMBL" id="KAJ0393916.1"/>
    </source>
</evidence>
<evidence type="ECO:0000259" key="3">
    <source>
        <dbReference type="PROSITE" id="PS50020"/>
    </source>
</evidence>
<dbReference type="InterPro" id="IPR001202">
    <property type="entry name" value="WW_dom"/>
</dbReference>
<feature type="region of interest" description="Disordered" evidence="2">
    <location>
        <begin position="514"/>
        <end position="566"/>
    </location>
</feature>
<reference evidence="4" key="1">
    <citation type="submission" date="2021-12" db="EMBL/GenBank/DDBJ databases">
        <title>Prjna785345.</title>
        <authorList>
            <person name="Rujirawat T."/>
            <person name="Krajaejun T."/>
        </authorList>
    </citation>
    <scope>NUCLEOTIDE SEQUENCE</scope>
    <source>
        <strain evidence="4">Pi057C3</strain>
    </source>
</reference>
<dbReference type="CDD" id="cd00201">
    <property type="entry name" value="WW"/>
    <property type="match status" value="1"/>
</dbReference>
<feature type="region of interest" description="Disordered" evidence="2">
    <location>
        <begin position="271"/>
        <end position="326"/>
    </location>
</feature>
<evidence type="ECO:0000256" key="1">
    <source>
        <dbReference type="SAM" id="Coils"/>
    </source>
</evidence>
<sequence length="1227" mass="134790">MDVESAEFKTALRDHAKSLGVDPDAEPQLLSIVQEALLAELPDGWEQGETEDGTPYYFNTATEESIWEHPLDAHYRDVIKTAKAQASSSLAPASSSVKPPGKEDAVPPAPAKPPVTDAISSLEVYSFDDVDSEEEDVKPPKDAPVSSRIASLFSQPARARAEPLVSSTTRGTTATATAPAPSTSGSASALASTSAPALAPASATASAKSAASGGGFGRDRSWLLDDSDDSVAPLKAAEPATNVAPSVSSGSLRASSSLSFTSRLFGTSAPSLASSAAPPANSSSQPLASSASLTTAATNSAASASELTASTTSPSSSPKQSPRRGLTSAIKSPFFQDIAASTLSSSFASAPSSLAAAATTAATAATEAAAKIKDLERRVQELEKTNADHERRHKEQLKQLDGLRGELEAARQDAKEANYLKMKANEHKAKLAERDAELQRARDELRTQSAAAQELRRQLDRALSSQQQQQQASASSQELLDAKKVAASLQAELSTSQSQTATLEAALEQARSSVRDAEARARSAAEAHTKERSALEQQHASETSLLRSQLASAQRELEDRDRRSDSLSVLQETLERQTKHVKELEEKLKDAVSRLEQSEGRENAARRELQQQQMENEALARRLASAQSESESRDRQLREAEDRLRVAQSELQEASTRSLARQRLEDDTERQRQALEQDRLALVAQVREKAEQLVALQTQLKRQQEQAQAAASASSLELQDLRAQLQAQRTQHVLPLEKARDQLESDNARALERVAALDKELRGARQELAAEATRSHQLQVEVEAWKRREQQQKTQRDAAMQDKQRLEKELAAVEADAAAFKHEKRLEGEKQAFRQRELESLVAQKDYEIVRVEERFTKAEAWRLKEARRVEERDAQLLAVREELAQLRARHVEQENCVIVQELRREKELLEQRVRQLSTELEEQRVARELAAQKWQDEAEATKKAIEWQLPQLAAACVTRSSEEWARKCQQVAQSLRDELQLQALTERNALLRRVAEAEDAREHIEAKYKTSVAECEFLRKEVHRVEDSNKVLLDQLHTIRVYLTQYRGPWLGATPTAAAAGPAAPVAPASSAASPAASTSAVFGFPAPHAPMSVPMPAPMAFAGDYATVNHLNAQLAMLHAQFQQLFDNADDRRPTRFSPSDRFEMPPPSPVRKPSAYAVSVHETREPSSPTLSREQQQREKEELLASLEALGETSPPARRPAPEEDALAASTWYRRDYWRGKYQT</sequence>
<dbReference type="EMBL" id="JAKCXM010000449">
    <property type="protein sequence ID" value="KAJ0393916.1"/>
    <property type="molecule type" value="Genomic_DNA"/>
</dbReference>
<feature type="compositionally biased region" description="Basic and acidic residues" evidence="2">
    <location>
        <begin position="1132"/>
        <end position="1146"/>
    </location>
</feature>
<feature type="coiled-coil region" evidence="1">
    <location>
        <begin position="740"/>
        <end position="823"/>
    </location>
</feature>
<proteinExistence type="predicted"/>
<comment type="caution">
    <text evidence="4">The sequence shown here is derived from an EMBL/GenBank/DDBJ whole genome shotgun (WGS) entry which is preliminary data.</text>
</comment>